<reference evidence="2 3" key="2">
    <citation type="journal article" date="2012" name="Open Biol.">
        <title>Characteristics of nucleosomes and linker DNA regions on the genome of the basidiomycete Mixia osmundae revealed by mono- and dinucleosome mapping.</title>
        <authorList>
            <person name="Nishida H."/>
            <person name="Kondo S."/>
            <person name="Matsumoto T."/>
            <person name="Suzuki Y."/>
            <person name="Yoshikawa H."/>
            <person name="Taylor T.D."/>
            <person name="Sugiyama J."/>
        </authorList>
    </citation>
    <scope>NUCLEOTIDE SEQUENCE [LARGE SCALE GENOMIC DNA]</scope>
    <source>
        <strain evidence="3">CBS 9802 / IAM 14324 / JCM 22182 / KY 12970</strain>
    </source>
</reference>
<evidence type="ECO:0000313" key="3">
    <source>
        <dbReference type="Proteomes" id="UP000009131"/>
    </source>
</evidence>
<dbReference type="OrthoDB" id="442243at2759"/>
<dbReference type="eggNOG" id="ENOG502QQEZ">
    <property type="taxonomic scope" value="Eukaryota"/>
</dbReference>
<dbReference type="PANTHER" id="PTHR47842:SF1">
    <property type="entry name" value="DUF676 DOMAIN-CONTAINING PROTEIN"/>
    <property type="match status" value="1"/>
</dbReference>
<dbReference type="EMBL" id="BABT02000076">
    <property type="protein sequence ID" value="GAA96208.1"/>
    <property type="molecule type" value="Genomic_DNA"/>
</dbReference>
<feature type="region of interest" description="Disordered" evidence="1">
    <location>
        <begin position="206"/>
        <end position="241"/>
    </location>
</feature>
<dbReference type="InParanoid" id="G7E048"/>
<dbReference type="InterPro" id="IPR029058">
    <property type="entry name" value="AB_hydrolase_fold"/>
</dbReference>
<reference evidence="2 3" key="1">
    <citation type="journal article" date="2011" name="J. Gen. Appl. Microbiol.">
        <title>Draft genome sequencing of the enigmatic basidiomycete Mixia osmundae.</title>
        <authorList>
            <person name="Nishida H."/>
            <person name="Nagatsuka Y."/>
            <person name="Sugiyama J."/>
        </authorList>
    </citation>
    <scope>NUCLEOTIDE SEQUENCE [LARGE SCALE GENOMIC DNA]</scope>
    <source>
        <strain evidence="3">CBS 9802 / IAM 14324 / JCM 22182 / KY 12970</strain>
    </source>
</reference>
<feature type="region of interest" description="Disordered" evidence="1">
    <location>
        <begin position="85"/>
        <end position="115"/>
    </location>
</feature>
<gene>
    <name evidence="2" type="primary">Mo02872</name>
    <name evidence="2" type="ORF">E5Q_02872</name>
</gene>
<dbReference type="Proteomes" id="UP000009131">
    <property type="component" value="Unassembled WGS sequence"/>
</dbReference>
<evidence type="ECO:0008006" key="4">
    <source>
        <dbReference type="Google" id="ProtNLM"/>
    </source>
</evidence>
<comment type="caution">
    <text evidence="2">The sequence shown here is derived from an EMBL/GenBank/DDBJ whole genome shotgun (WGS) entry which is preliminary data.</text>
</comment>
<dbReference type="AlphaFoldDB" id="G7E048"/>
<feature type="compositionally biased region" description="Low complexity" evidence="1">
    <location>
        <begin position="213"/>
        <end position="235"/>
    </location>
</feature>
<name>G7E048_MIXOS</name>
<dbReference type="PANTHER" id="PTHR47842">
    <property type="entry name" value="EXPRESSED PROTEIN"/>
    <property type="match status" value="1"/>
</dbReference>
<dbReference type="HOGENOM" id="CLU_020826_2_0_1"/>
<evidence type="ECO:0000313" key="2">
    <source>
        <dbReference type="EMBL" id="GAA96208.1"/>
    </source>
</evidence>
<dbReference type="Gene3D" id="3.40.50.1820">
    <property type="entry name" value="alpha/beta hydrolase"/>
    <property type="match status" value="1"/>
</dbReference>
<accession>G7E048</accession>
<dbReference type="STRING" id="764103.G7E048"/>
<protein>
    <recommendedName>
        <fullName evidence="4">DUF676 domain-containing protein</fullName>
    </recommendedName>
</protein>
<proteinExistence type="predicted"/>
<dbReference type="SUPFAM" id="SSF53474">
    <property type="entry name" value="alpha/beta-Hydrolases"/>
    <property type="match status" value="1"/>
</dbReference>
<organism evidence="2 3">
    <name type="scientific">Mixia osmundae (strain CBS 9802 / IAM 14324 / JCM 22182 / KY 12970)</name>
    <dbReference type="NCBI Taxonomy" id="764103"/>
    <lineage>
        <taxon>Eukaryota</taxon>
        <taxon>Fungi</taxon>
        <taxon>Dikarya</taxon>
        <taxon>Basidiomycota</taxon>
        <taxon>Pucciniomycotina</taxon>
        <taxon>Mixiomycetes</taxon>
        <taxon>Mixiales</taxon>
        <taxon>Mixiaceae</taxon>
        <taxon>Mixia</taxon>
    </lineage>
</organism>
<keyword evidence="3" id="KW-1185">Reference proteome</keyword>
<evidence type="ECO:0000256" key="1">
    <source>
        <dbReference type="SAM" id="MobiDB-lite"/>
    </source>
</evidence>
<dbReference type="OMA" id="TAETWAH"/>
<dbReference type="RefSeq" id="XP_014570374.1">
    <property type="nucleotide sequence ID" value="XM_014714888.1"/>
</dbReference>
<sequence length="397" mass="42687">MAVQPLLIILVYIHGFKGNDNTFEGFPARINSILSEQYASRGTIVESLVYPAYQTRGELGAACLLFLEWLHAQVAEKELQHAPALSAKAKGKAKEDPITLDDDAASPPDPTLGDRPKASVVLCGHSMGGLVAADSMLKVVDDYKAAGTPPWPDILGVIAYDTPYLGLHPGTFANTATEYASYATQAHSVLTTLGLGWGALQGLRGTGSSGSKSAPANTRAPSPAASTSMTNSTTAETEEDKKRSYGWAGAAIGAAAVATAGGVAWYQRQSIVEGSTWATSWVTDHLEFVGALWKPEPLRARLDQIAAVQKDGVFFHCYYTQLPTTSTGTKRTFINLPPSTSPVYDHFTPNLNTKVKTEVDAHITMFNQKNDGSWQLGQESVALLTDWVDRRTRSRQI</sequence>